<organism evidence="1 2">
    <name type="scientific">Orchesella cincta</name>
    <name type="common">Springtail</name>
    <name type="synonym">Podura cincta</name>
    <dbReference type="NCBI Taxonomy" id="48709"/>
    <lineage>
        <taxon>Eukaryota</taxon>
        <taxon>Metazoa</taxon>
        <taxon>Ecdysozoa</taxon>
        <taxon>Arthropoda</taxon>
        <taxon>Hexapoda</taxon>
        <taxon>Collembola</taxon>
        <taxon>Entomobryomorpha</taxon>
        <taxon>Entomobryoidea</taxon>
        <taxon>Orchesellidae</taxon>
        <taxon>Orchesellinae</taxon>
        <taxon>Orchesella</taxon>
    </lineage>
</organism>
<protein>
    <submittedName>
        <fullName evidence="1">Uncharacterized protein</fullName>
    </submittedName>
</protein>
<dbReference type="Proteomes" id="UP000094527">
    <property type="component" value="Unassembled WGS sequence"/>
</dbReference>
<keyword evidence="2" id="KW-1185">Reference proteome</keyword>
<comment type="caution">
    <text evidence="1">The sequence shown here is derived from an EMBL/GenBank/DDBJ whole genome shotgun (WGS) entry which is preliminary data.</text>
</comment>
<reference evidence="1 2" key="1">
    <citation type="journal article" date="2016" name="Genome Biol. Evol.">
        <title>Gene Family Evolution Reflects Adaptation to Soil Environmental Stressors in the Genome of the Collembolan Orchesella cincta.</title>
        <authorList>
            <person name="Faddeeva-Vakhrusheva A."/>
            <person name="Derks M.F."/>
            <person name="Anvar S.Y."/>
            <person name="Agamennone V."/>
            <person name="Suring W."/>
            <person name="Smit S."/>
            <person name="van Straalen N.M."/>
            <person name="Roelofs D."/>
        </authorList>
    </citation>
    <scope>NUCLEOTIDE SEQUENCE [LARGE SCALE GENOMIC DNA]</scope>
    <source>
        <tissue evidence="1">Mixed pool</tissue>
    </source>
</reference>
<name>A0A1D2MJG9_ORCCI</name>
<dbReference type="AlphaFoldDB" id="A0A1D2MJG9"/>
<sequence length="54" mass="6330">MICRGTKTPYVMLFKMLQAWSSKASSKTKLTTLSEILERNELNDSAVWKLRLFY</sequence>
<dbReference type="EMBL" id="LJIJ01001081">
    <property type="protein sequence ID" value="ODM93072.1"/>
    <property type="molecule type" value="Genomic_DNA"/>
</dbReference>
<accession>A0A1D2MJG9</accession>
<feature type="non-terminal residue" evidence="1">
    <location>
        <position position="54"/>
    </location>
</feature>
<evidence type="ECO:0000313" key="1">
    <source>
        <dbReference type="EMBL" id="ODM93072.1"/>
    </source>
</evidence>
<gene>
    <name evidence="1" type="ORF">Ocin01_13611</name>
</gene>
<evidence type="ECO:0000313" key="2">
    <source>
        <dbReference type="Proteomes" id="UP000094527"/>
    </source>
</evidence>
<proteinExistence type="predicted"/>